<keyword evidence="4" id="KW-1185">Reference proteome</keyword>
<dbReference type="InterPro" id="IPR002201">
    <property type="entry name" value="Glyco_trans_9"/>
</dbReference>
<dbReference type="KEGG" id="elux:BTN50_0872"/>
<dbReference type="GO" id="GO:0008713">
    <property type="term" value="F:ADP-heptose-lipopolysaccharide heptosyltransferase activity"/>
    <property type="evidence" value="ECO:0007669"/>
    <property type="project" value="TreeGrafter"/>
</dbReference>
<dbReference type="Gene3D" id="3.40.50.2000">
    <property type="entry name" value="Glycogen Phosphorylase B"/>
    <property type="match status" value="2"/>
</dbReference>
<dbReference type="PANTHER" id="PTHR30160">
    <property type="entry name" value="TETRAACYLDISACCHARIDE 4'-KINASE-RELATED"/>
    <property type="match status" value="1"/>
</dbReference>
<keyword evidence="2" id="KW-0808">Transferase</keyword>
<dbReference type="Pfam" id="PF01075">
    <property type="entry name" value="Glyco_transf_9"/>
    <property type="match status" value="1"/>
</dbReference>
<protein>
    <submittedName>
        <fullName evidence="3">ADP-heptose--lipooligosaccharide</fullName>
    </submittedName>
</protein>
<organism evidence="3 4">
    <name type="scientific">Candidatus Enterovibrio altilux</name>
    <dbReference type="NCBI Taxonomy" id="1927128"/>
    <lineage>
        <taxon>Bacteria</taxon>
        <taxon>Pseudomonadati</taxon>
        <taxon>Pseudomonadota</taxon>
        <taxon>Gammaproteobacteria</taxon>
        <taxon>Vibrionales</taxon>
        <taxon>Vibrionaceae</taxon>
        <taxon>Enterovibrio</taxon>
    </lineage>
</organism>
<keyword evidence="1" id="KW-0328">Glycosyltransferase</keyword>
<dbReference type="GO" id="GO:0009244">
    <property type="term" value="P:lipopolysaccharide core region biosynthetic process"/>
    <property type="evidence" value="ECO:0007669"/>
    <property type="project" value="TreeGrafter"/>
</dbReference>
<dbReference type="AlphaFoldDB" id="A0A291B8P5"/>
<evidence type="ECO:0000256" key="2">
    <source>
        <dbReference type="ARBA" id="ARBA00022679"/>
    </source>
</evidence>
<evidence type="ECO:0000313" key="3">
    <source>
        <dbReference type="EMBL" id="ATF09379.1"/>
    </source>
</evidence>
<dbReference type="RefSeq" id="WP_096619071.1">
    <property type="nucleotide sequence ID" value="NZ_CP020660.1"/>
</dbReference>
<evidence type="ECO:0000256" key="1">
    <source>
        <dbReference type="ARBA" id="ARBA00022676"/>
    </source>
</evidence>
<dbReference type="SUPFAM" id="SSF53756">
    <property type="entry name" value="UDP-Glycosyltransferase/glycogen phosphorylase"/>
    <property type="match status" value="1"/>
</dbReference>
<name>A0A291B8P5_9GAMM</name>
<dbReference type="GO" id="GO:0005829">
    <property type="term" value="C:cytosol"/>
    <property type="evidence" value="ECO:0007669"/>
    <property type="project" value="TreeGrafter"/>
</dbReference>
<dbReference type="CDD" id="cd03789">
    <property type="entry name" value="GT9_LPS_heptosyltransferase"/>
    <property type="match status" value="1"/>
</dbReference>
<proteinExistence type="predicted"/>
<dbReference type="PANTHER" id="PTHR30160:SF21">
    <property type="entry name" value="LIPOPOLYSACCHARIDE CORE HEPTOSYLTRANSFERASE OPSX"/>
    <property type="match status" value="1"/>
</dbReference>
<dbReference type="InterPro" id="IPR051199">
    <property type="entry name" value="LPS_LOS_Heptosyltrfase"/>
</dbReference>
<reference evidence="4" key="1">
    <citation type="submission" date="2017-04" db="EMBL/GenBank/DDBJ databases">
        <title>Genome evolution of the luminous symbionts of deep sea anglerfish.</title>
        <authorList>
            <person name="Hendry T.A."/>
        </authorList>
    </citation>
    <scope>NUCLEOTIDE SEQUENCE [LARGE SCALE GENOMIC DNA]</scope>
</reference>
<dbReference type="EMBL" id="CP020660">
    <property type="protein sequence ID" value="ATF09379.1"/>
    <property type="molecule type" value="Genomic_DNA"/>
</dbReference>
<sequence>MSLFSVPPQSLCILRLSAIGDVCNAIAAVQAIRAQWHTTQVIWIAGKVEAAMLTPLLPDITVIAFDKKQGLKGMQAVWKALKGQRFDALLHMQNSIRASILSVGIKTTYRLGFDKTRASELQQWFTNVKVPSPTSPHVLDGFMAFTETLGLEPQTPTWTLSLPESDIIWAKDQLTSKPSLIVAPTASQVFKNWTVEGYTGVIEHAIGKGFNIILAGSPNKIEIELGQVIESKFPHAITNLIGKTTLLQLLALEKEASLVLALDSGPAHLANAVHTPVIGLYTHHNPDRTGPYNWRQYVVSTYEDAIKDEKSQAVRDMSWRMRVKNNTAMQRITVDEVISRFDEVIQKEALLFKLGN</sequence>
<dbReference type="Proteomes" id="UP000218160">
    <property type="component" value="Chromosome 1"/>
</dbReference>
<gene>
    <name evidence="3" type="ORF">BTN50_0872</name>
</gene>
<dbReference type="OrthoDB" id="9781892at2"/>
<accession>A0A291B8P5</accession>
<evidence type="ECO:0000313" key="4">
    <source>
        <dbReference type="Proteomes" id="UP000218160"/>
    </source>
</evidence>